<dbReference type="AlphaFoldDB" id="A0A0W1A5E8"/>
<dbReference type="Proteomes" id="UP000054729">
    <property type="component" value="Unassembled WGS sequence"/>
</dbReference>
<reference evidence="1 2" key="1">
    <citation type="submission" date="2015-11" db="EMBL/GenBank/DDBJ databases">
        <title>Genomic analysis of 38 Legionella species identifies large and diverse effector repertoires.</title>
        <authorList>
            <person name="Burstein D."/>
            <person name="Amaro F."/>
            <person name="Zusman T."/>
            <person name="Lifshitz Z."/>
            <person name="Cohen O."/>
            <person name="Gilbert J.A."/>
            <person name="Pupko T."/>
            <person name="Shuman H.A."/>
            <person name="Segal G."/>
        </authorList>
    </citation>
    <scope>NUCLEOTIDE SEQUENCE [LARGE SCALE GENOMIC DNA]</scope>
    <source>
        <strain evidence="1 2">ATCC 51914</strain>
    </source>
</reference>
<evidence type="ECO:0000313" key="1">
    <source>
        <dbReference type="EMBL" id="KTD76534.1"/>
    </source>
</evidence>
<evidence type="ECO:0000313" key="2">
    <source>
        <dbReference type="Proteomes" id="UP000054729"/>
    </source>
</evidence>
<protein>
    <submittedName>
        <fullName evidence="1">Substrate of the Dot/Icm secretion system</fullName>
    </submittedName>
</protein>
<comment type="caution">
    <text evidence="1">The sequence shown here is derived from an EMBL/GenBank/DDBJ whole genome shotgun (WGS) entry which is preliminary data.</text>
</comment>
<dbReference type="RefSeq" id="WP_095197453.1">
    <property type="nucleotide sequence ID" value="NZ_CAAAIQ010000001.1"/>
</dbReference>
<proteinExistence type="predicted"/>
<dbReference type="EMBL" id="LNZB01000051">
    <property type="protein sequence ID" value="KTD76534.1"/>
    <property type="molecule type" value="Genomic_DNA"/>
</dbReference>
<dbReference type="OrthoDB" id="5652508at2"/>
<organism evidence="1 2">
    <name type="scientific">Legionella waltersii</name>
    <dbReference type="NCBI Taxonomy" id="66969"/>
    <lineage>
        <taxon>Bacteria</taxon>
        <taxon>Pseudomonadati</taxon>
        <taxon>Pseudomonadota</taxon>
        <taxon>Gammaproteobacteria</taxon>
        <taxon>Legionellales</taxon>
        <taxon>Legionellaceae</taxon>
        <taxon>Legionella</taxon>
    </lineage>
</organism>
<keyword evidence="2" id="KW-1185">Reference proteome</keyword>
<dbReference type="PATRIC" id="fig|66969.6.peg.2454"/>
<accession>A0A0W1A5E8</accession>
<gene>
    <name evidence="1" type="ORF">Lwal_2256</name>
</gene>
<sequence>MFFRKGGSLFVHGVKGFSSHAPKGVHSSWFKSQLDSVGLMQKISRNQLQKSLPSTKVYFNKNYLQDSRKVHDSLVKVPAINVSGDRDVVFQSGVPFTGKRDYFKQIPEGHPELLSPQERLNAGKKIVHSDSVVFARGGYPSNNPLRLYKKPFHARIFSLAGASFENDYLHSRLFMLDLYNPAIKQGTPFDSLFKGVPIDFSAAKKEIGNYDGTDDLSRIRLGFTLLARTGSGVYYPTFRKDSSVIFLTKPYFRHQLEDISMLLSATNESAHEAGKPALLKATAVGMGFFAKIDGAYDIQHLLFPYYLRAYKKLLEEHTYPWVAQIEFPVFNELQEMQFDGVFEDYKGPVKVYRTRRDVLEFTEQEIEEFTPCLVNPSDVFALTGNEWGYGSVEAMIGLNSSLRMDQVHHTNPRILEPENHVGVQIHPDYSAELVKSAELTSGSSLKV</sequence>
<name>A0A0W1A5E8_9GAMM</name>